<dbReference type="SMART" id="SM00471">
    <property type="entry name" value="HDc"/>
    <property type="match status" value="1"/>
</dbReference>
<evidence type="ECO:0000313" key="3">
    <source>
        <dbReference type="Proteomes" id="UP000602050"/>
    </source>
</evidence>
<comment type="caution">
    <text evidence="2">The sequence shown here is derived from an EMBL/GenBank/DDBJ whole genome shotgun (WGS) entry which is preliminary data.</text>
</comment>
<dbReference type="Gene3D" id="1.10.3210.10">
    <property type="entry name" value="Hypothetical protein af1432"/>
    <property type="match status" value="1"/>
</dbReference>
<sequence length="180" mass="20804">MKEKARAFSTEAHKGQIRKISNEPYINHPIQVAQYLERAGFSEELICAGYLHDIVEDTPYNIEDIEKLFGPTVANLVSAHTEDKGKSWKERKQHTIQTVNNSSKEIKYLIVADKLDNLLGIEKGLQQYGASIWEKFNAGFEQQKWYNESIAASMYHGLNEEDIPFYFYEYEDAVKRVFSS</sequence>
<gene>
    <name evidence="2" type="ORF">GCM10010978_09410</name>
</gene>
<feature type="domain" description="HD/PDEase" evidence="1">
    <location>
        <begin position="21"/>
        <end position="127"/>
    </location>
</feature>
<organism evidence="2 3">
    <name type="scientific">Compostibacillus humi</name>
    <dbReference type="NCBI Taxonomy" id="1245525"/>
    <lineage>
        <taxon>Bacteria</taxon>
        <taxon>Bacillati</taxon>
        <taxon>Bacillota</taxon>
        <taxon>Bacilli</taxon>
        <taxon>Bacillales</taxon>
        <taxon>Bacillaceae</taxon>
        <taxon>Compostibacillus</taxon>
    </lineage>
</organism>
<dbReference type="Proteomes" id="UP000602050">
    <property type="component" value="Unassembled WGS sequence"/>
</dbReference>
<name>A0A8J3EKD7_9BACI</name>
<evidence type="ECO:0000313" key="2">
    <source>
        <dbReference type="EMBL" id="GGH72472.1"/>
    </source>
</evidence>
<dbReference type="Pfam" id="PF13328">
    <property type="entry name" value="HD_4"/>
    <property type="match status" value="1"/>
</dbReference>
<dbReference type="SUPFAM" id="SSF109604">
    <property type="entry name" value="HD-domain/PDEase-like"/>
    <property type="match status" value="1"/>
</dbReference>
<dbReference type="EMBL" id="BMEV01000012">
    <property type="protein sequence ID" value="GGH72472.1"/>
    <property type="molecule type" value="Genomic_DNA"/>
</dbReference>
<proteinExistence type="predicted"/>
<accession>A0A8J3EKD7</accession>
<dbReference type="PANTHER" id="PTHR46246">
    <property type="entry name" value="GUANOSINE-3',5'-BIS(DIPHOSPHATE) 3'-PYROPHOSPHOHYDROLASE MESH1"/>
    <property type="match status" value="1"/>
</dbReference>
<dbReference type="InterPro" id="IPR052194">
    <property type="entry name" value="MESH1"/>
</dbReference>
<reference evidence="2" key="1">
    <citation type="journal article" date="2014" name="Int. J. Syst. Evol. Microbiol.">
        <title>Complete genome sequence of Corynebacterium casei LMG S-19264T (=DSM 44701T), isolated from a smear-ripened cheese.</title>
        <authorList>
            <consortium name="US DOE Joint Genome Institute (JGI-PGF)"/>
            <person name="Walter F."/>
            <person name="Albersmeier A."/>
            <person name="Kalinowski J."/>
            <person name="Ruckert C."/>
        </authorList>
    </citation>
    <scope>NUCLEOTIDE SEQUENCE</scope>
    <source>
        <strain evidence="2">CGMCC 1.12360</strain>
    </source>
</reference>
<dbReference type="CDD" id="cd00077">
    <property type="entry name" value="HDc"/>
    <property type="match status" value="1"/>
</dbReference>
<keyword evidence="3" id="KW-1185">Reference proteome</keyword>
<evidence type="ECO:0000259" key="1">
    <source>
        <dbReference type="SMART" id="SM00471"/>
    </source>
</evidence>
<protein>
    <submittedName>
        <fullName evidence="2">Phosphohydrolase</fullName>
    </submittedName>
</protein>
<dbReference type="PANTHER" id="PTHR46246:SF1">
    <property type="entry name" value="GUANOSINE-3',5'-BIS(DIPHOSPHATE) 3'-PYROPHOSPHOHYDROLASE MESH1"/>
    <property type="match status" value="1"/>
</dbReference>
<dbReference type="InterPro" id="IPR003607">
    <property type="entry name" value="HD/PDEase_dom"/>
</dbReference>
<reference evidence="2" key="2">
    <citation type="submission" date="2020-09" db="EMBL/GenBank/DDBJ databases">
        <authorList>
            <person name="Sun Q."/>
            <person name="Zhou Y."/>
        </authorList>
    </citation>
    <scope>NUCLEOTIDE SEQUENCE</scope>
    <source>
        <strain evidence="2">CGMCC 1.12360</strain>
    </source>
</reference>
<dbReference type="AlphaFoldDB" id="A0A8J3EKD7"/>
<dbReference type="GO" id="GO:0008893">
    <property type="term" value="F:guanosine-3',5'-bis(diphosphate) 3'-diphosphatase activity"/>
    <property type="evidence" value="ECO:0007669"/>
    <property type="project" value="TreeGrafter"/>
</dbReference>